<dbReference type="PANTHER" id="PTHR23115">
    <property type="entry name" value="TRANSLATION FACTOR"/>
    <property type="match status" value="1"/>
</dbReference>
<evidence type="ECO:0000256" key="2">
    <source>
        <dbReference type="ARBA" id="ARBA00022553"/>
    </source>
</evidence>
<dbReference type="SUPFAM" id="SSF50465">
    <property type="entry name" value="EF-Tu/eEF-1alpha/eIF2-gamma C-terminal domain"/>
    <property type="match status" value="1"/>
</dbReference>
<dbReference type="Proteomes" id="UP001303046">
    <property type="component" value="Unassembled WGS sequence"/>
</dbReference>
<gene>
    <name evidence="7" type="primary">Necator_chrI.g2020</name>
    <name evidence="7" type="ORF">RB195_005894</name>
</gene>
<reference evidence="7 8" key="1">
    <citation type="submission" date="2023-08" db="EMBL/GenBank/DDBJ databases">
        <title>A Necator americanus chromosomal reference genome.</title>
        <authorList>
            <person name="Ilik V."/>
            <person name="Petrzelkova K.J."/>
            <person name="Pardy F."/>
            <person name="Fuh T."/>
            <person name="Niatou-Singa F.S."/>
            <person name="Gouil Q."/>
            <person name="Baker L."/>
            <person name="Ritchie M.E."/>
            <person name="Jex A.R."/>
            <person name="Gazzola D."/>
            <person name="Li H."/>
            <person name="Toshio Fujiwara R."/>
            <person name="Zhan B."/>
            <person name="Aroian R.V."/>
            <person name="Pafco B."/>
            <person name="Schwarz E.M."/>
        </authorList>
    </citation>
    <scope>NUCLEOTIDE SEQUENCE [LARGE SCALE GENOMIC DNA]</scope>
    <source>
        <strain evidence="7 8">Aroian</strain>
        <tissue evidence="7">Whole animal</tissue>
    </source>
</reference>
<dbReference type="Pfam" id="PF22594">
    <property type="entry name" value="GTP-eEF1A_C"/>
    <property type="match status" value="1"/>
</dbReference>
<protein>
    <recommendedName>
        <fullName evidence="6">Tr-type G domain-containing protein</fullName>
    </recommendedName>
</protein>
<dbReference type="Gene3D" id="3.40.50.300">
    <property type="entry name" value="P-loop containing nucleotide triphosphate hydrolases"/>
    <property type="match status" value="1"/>
</dbReference>
<accession>A0ABR1BTW8</accession>
<evidence type="ECO:0000256" key="5">
    <source>
        <dbReference type="SAM" id="MobiDB-lite"/>
    </source>
</evidence>
<organism evidence="7 8">
    <name type="scientific">Necator americanus</name>
    <name type="common">Human hookworm</name>
    <dbReference type="NCBI Taxonomy" id="51031"/>
    <lineage>
        <taxon>Eukaryota</taxon>
        <taxon>Metazoa</taxon>
        <taxon>Ecdysozoa</taxon>
        <taxon>Nematoda</taxon>
        <taxon>Chromadorea</taxon>
        <taxon>Rhabditida</taxon>
        <taxon>Rhabditina</taxon>
        <taxon>Rhabditomorpha</taxon>
        <taxon>Strongyloidea</taxon>
        <taxon>Ancylostomatidae</taxon>
        <taxon>Bunostominae</taxon>
        <taxon>Necator</taxon>
    </lineage>
</organism>
<dbReference type="CDD" id="cd04093">
    <property type="entry name" value="HBS1_C_III"/>
    <property type="match status" value="1"/>
</dbReference>
<evidence type="ECO:0000256" key="3">
    <source>
        <dbReference type="ARBA" id="ARBA00022741"/>
    </source>
</evidence>
<evidence type="ECO:0000259" key="6">
    <source>
        <dbReference type="PROSITE" id="PS51722"/>
    </source>
</evidence>
<name>A0ABR1BTW8_NECAM</name>
<evidence type="ECO:0000256" key="4">
    <source>
        <dbReference type="ARBA" id="ARBA00023134"/>
    </source>
</evidence>
<dbReference type="InterPro" id="IPR027417">
    <property type="entry name" value="P-loop_NTPase"/>
</dbReference>
<dbReference type="CDD" id="cd01883">
    <property type="entry name" value="EF1_alpha"/>
    <property type="match status" value="1"/>
</dbReference>
<proteinExistence type="inferred from homology"/>
<dbReference type="SUPFAM" id="SSF52540">
    <property type="entry name" value="P-loop containing nucleoside triphosphate hydrolases"/>
    <property type="match status" value="1"/>
</dbReference>
<dbReference type="InterPro" id="IPR009000">
    <property type="entry name" value="Transl_B-barrel_sf"/>
</dbReference>
<evidence type="ECO:0000313" key="7">
    <source>
        <dbReference type="EMBL" id="KAK6728531.1"/>
    </source>
</evidence>
<evidence type="ECO:0000256" key="1">
    <source>
        <dbReference type="ARBA" id="ARBA00007249"/>
    </source>
</evidence>
<dbReference type="EMBL" id="JAVFWL010000001">
    <property type="protein sequence ID" value="KAK6728531.1"/>
    <property type="molecule type" value="Genomic_DNA"/>
</dbReference>
<dbReference type="Pfam" id="PF00009">
    <property type="entry name" value="GTP_EFTU"/>
    <property type="match status" value="1"/>
</dbReference>
<dbReference type="InterPro" id="IPR009001">
    <property type="entry name" value="Transl_elong_EF1A/Init_IF2_C"/>
</dbReference>
<dbReference type="PRINTS" id="PR00315">
    <property type="entry name" value="ELONGATNFCT"/>
</dbReference>
<dbReference type="PROSITE" id="PS51722">
    <property type="entry name" value="G_TR_2"/>
    <property type="match status" value="1"/>
</dbReference>
<dbReference type="SUPFAM" id="SSF50447">
    <property type="entry name" value="Translation proteins"/>
    <property type="match status" value="1"/>
</dbReference>
<dbReference type="InterPro" id="IPR000795">
    <property type="entry name" value="T_Tr_GTP-bd_dom"/>
</dbReference>
<comment type="similarity">
    <text evidence="1">Belongs to the TRAFAC class translation factor GTPase superfamily. Classic translation factor GTPase family. EF-Tu/EF-1A subfamily.</text>
</comment>
<comment type="caution">
    <text evidence="7">The sequence shown here is derived from an EMBL/GenBank/DDBJ whole genome shotgun (WGS) entry which is preliminary data.</text>
</comment>
<feature type="region of interest" description="Disordered" evidence="5">
    <location>
        <begin position="162"/>
        <end position="197"/>
    </location>
</feature>
<feature type="compositionally biased region" description="Low complexity" evidence="5">
    <location>
        <begin position="223"/>
        <end position="234"/>
    </location>
</feature>
<feature type="region of interest" description="Disordered" evidence="5">
    <location>
        <begin position="211"/>
        <end position="278"/>
    </location>
</feature>
<keyword evidence="4" id="KW-0342">GTP-binding</keyword>
<keyword evidence="2" id="KW-0597">Phosphoprotein</keyword>
<feature type="compositionally biased region" description="Polar residues" evidence="5">
    <location>
        <begin position="242"/>
        <end position="258"/>
    </location>
</feature>
<keyword evidence="8" id="KW-1185">Reference proteome</keyword>
<sequence>MKWIRPTILEHNGEALLMDETLQISPIGPVVNLEEFAATHDWPDAFLRPLDAVSLATAIKISRRITLCILSITYFIYRHMSSRRRVQKISYSDDLDDDDDYYGRSYEEEVAMSPSVTGYMYQRQRTAPEFTLGTKLSEFIPEERHYPEQADYGNEQMFDMDVDDGKETKPSTSTTSLFVDPGPRPGLEFDEPSRPSKPIVISLGSIAGHEEEKPVIPNITNLRVSEPSRSGSKSPSRKKSVANSSLATLPANSSSHRLNQLAAITSAPSTPRRTRRREEGKQLINLVVVGHVDAGKSTLMGHLLYRLGCVDQRTIHKYKQESARSGKASFAFAWVLDETEEERARGVTMDIAKTTFETDSKRVLLLDAPGHKDFIPNMITGASQADAAILVVNSTQGEFETGFDNGGQTREHAMLLRSLGVGQLVVAVNKLDTVDWSQERFNEVEAAMKSFLTKQAGFSKVRFVPVSGLNGDNLSERVSDDHPLRKWYSEGCLLEYIDTFSAPSRASEGPLRIVINDVFKATTTQLSLSGKIESGEVETGDKVFIMPNADAAVVKACSNDDGGAIDSCVAGDHTLLTLSGTFEPDTIHAGHVIVRGGPDALMPCRRFVARIVVFDVVVPIMKGTKAELYCHSLCEPCTIVKLISSINKANGHVIKERPRCLSKQMSGLVEIETEREVAVEAYTNCKALGRITIRAGGQTIAAGIIERKLN</sequence>
<dbReference type="Gene3D" id="2.40.30.10">
    <property type="entry name" value="Translation factors"/>
    <property type="match status" value="2"/>
</dbReference>
<evidence type="ECO:0000313" key="8">
    <source>
        <dbReference type="Proteomes" id="UP001303046"/>
    </source>
</evidence>
<dbReference type="InterPro" id="IPR050100">
    <property type="entry name" value="TRAFAC_GTPase_members"/>
</dbReference>
<keyword evidence="3" id="KW-0547">Nucleotide-binding</keyword>
<feature type="domain" description="Tr-type G" evidence="6">
    <location>
        <begin position="281"/>
        <end position="505"/>
    </location>
</feature>
<dbReference type="InterPro" id="IPR054696">
    <property type="entry name" value="GTP-eEF1A_C"/>
</dbReference>